<dbReference type="Gene3D" id="3.30.420.10">
    <property type="entry name" value="Ribonuclease H-like superfamily/Ribonuclease H"/>
    <property type="match status" value="1"/>
</dbReference>
<dbReference type="Pfam" id="PF13358">
    <property type="entry name" value="DDE_3"/>
    <property type="match status" value="1"/>
</dbReference>
<dbReference type="OrthoDB" id="2375382at2"/>
<reference evidence="2 3" key="1">
    <citation type="submission" date="2019-10" db="EMBL/GenBank/DDBJ databases">
        <title>Genome diversity of Sutterella seckii.</title>
        <authorList>
            <person name="Chaplin A.V."/>
            <person name="Sokolova S.R."/>
            <person name="Mosin K.A."/>
            <person name="Ivanova E.L."/>
            <person name="Kochetkova T.O."/>
            <person name="Goltsov A.Y."/>
            <person name="Trofimov D.Y."/>
            <person name="Efimov B.A."/>
        </authorList>
    </citation>
    <scope>NUCLEOTIDE SEQUENCE [LARGE SCALE GENOMIC DNA]</scope>
    <source>
        <strain evidence="2 3">ASD393</strain>
    </source>
</reference>
<protein>
    <submittedName>
        <fullName evidence="2">IS630 family transposase</fullName>
    </submittedName>
</protein>
<dbReference type="GO" id="GO:0003676">
    <property type="term" value="F:nucleic acid binding"/>
    <property type="evidence" value="ECO:0007669"/>
    <property type="project" value="InterPro"/>
</dbReference>
<evidence type="ECO:0000313" key="3">
    <source>
        <dbReference type="Proteomes" id="UP000430564"/>
    </source>
</evidence>
<gene>
    <name evidence="2" type="ORF">GBM95_11155</name>
</gene>
<dbReference type="InterPro" id="IPR038717">
    <property type="entry name" value="Tc1-like_DDE_dom"/>
</dbReference>
<dbReference type="SUPFAM" id="SSF46689">
    <property type="entry name" value="Homeodomain-like"/>
    <property type="match status" value="1"/>
</dbReference>
<dbReference type="InterPro" id="IPR036397">
    <property type="entry name" value="RNaseH_sf"/>
</dbReference>
<evidence type="ECO:0000259" key="1">
    <source>
        <dbReference type="Pfam" id="PF13358"/>
    </source>
</evidence>
<dbReference type="AlphaFoldDB" id="A0A6I1EMD6"/>
<sequence length="392" mass="44980">MPRGRPIVTPLTLTPEQVASLTQIANSRTAEHRQVQRARILLGAASGKPQKELAEEAKLSVSAVARFLRKALQIGPMMALEDLKRSGRPATISDDARTWVRSLACTPPKDLPDGPMQALWSMETLSVYVRKHAEERHFGDSLGKASKSTIWTILEEGEIKPHRIRYYLEKKDPDFEAKAQEVLLLYKRVEIDLRFVDTLEGSSQPNGTVYISYDEKPGIQSIGNIHSDRSPQPGKGFTRRDYEYRRHGTLSLLAGIDLITGKVHSLIRERHKSSDFVDFLKMIDETYAKECKIFIVLDNHSIHTSKETRAYLDTRKGRFQFIFTPKHASWLNLIEAFFSKMARQSLRGLRVNSKEELRDHIAKWIEETNVDPVPFRWRWKPDEVHELINSLI</sequence>
<feature type="domain" description="Tc1-like transposase DDE" evidence="1">
    <location>
        <begin position="235"/>
        <end position="358"/>
    </location>
</feature>
<evidence type="ECO:0000313" key="2">
    <source>
        <dbReference type="EMBL" id="KAB7653033.1"/>
    </source>
</evidence>
<accession>A0A6I1EMD6</accession>
<dbReference type="NCBIfam" id="NF033545">
    <property type="entry name" value="transpos_IS630"/>
    <property type="match status" value="1"/>
</dbReference>
<dbReference type="InterPro" id="IPR009057">
    <property type="entry name" value="Homeodomain-like_sf"/>
</dbReference>
<dbReference type="RefSeq" id="WP_152159166.1">
    <property type="nucleotide sequence ID" value="NZ_WEHX01000136.1"/>
</dbReference>
<organism evidence="2 3">
    <name type="scientific">Sutterella seckii</name>
    <dbReference type="NCBI Taxonomy" id="1944635"/>
    <lineage>
        <taxon>Bacteria</taxon>
        <taxon>Pseudomonadati</taxon>
        <taxon>Pseudomonadota</taxon>
        <taxon>Betaproteobacteria</taxon>
        <taxon>Burkholderiales</taxon>
        <taxon>Sutterellaceae</taxon>
        <taxon>Sutterella</taxon>
    </lineage>
</organism>
<name>A0A6I1EMD6_9BURK</name>
<dbReference type="InterPro" id="IPR012337">
    <property type="entry name" value="RNaseH-like_sf"/>
</dbReference>
<comment type="caution">
    <text evidence="2">The sequence shown here is derived from an EMBL/GenBank/DDBJ whole genome shotgun (WGS) entry which is preliminary data.</text>
</comment>
<proteinExistence type="predicted"/>
<dbReference type="Proteomes" id="UP000430564">
    <property type="component" value="Unassembled WGS sequence"/>
</dbReference>
<dbReference type="SUPFAM" id="SSF53098">
    <property type="entry name" value="Ribonuclease H-like"/>
    <property type="match status" value="1"/>
</dbReference>
<dbReference type="InterPro" id="IPR047655">
    <property type="entry name" value="Transpos_IS630-like"/>
</dbReference>
<dbReference type="EMBL" id="WEHX01000136">
    <property type="protein sequence ID" value="KAB7653033.1"/>
    <property type="molecule type" value="Genomic_DNA"/>
</dbReference>